<dbReference type="EMBL" id="CP069362">
    <property type="protein sequence ID" value="WGS64880.1"/>
    <property type="molecule type" value="Genomic_DNA"/>
</dbReference>
<sequence length="405" mass="46471">MKKIIIVISLIMILFSSCSVFQNNNSNVLDDGYNYVTIIVNIPDYTPDDSSIYIAGNFNSWNPGDKRFKLKNENGKYKITLKAEPGFTIEYKITRGNWETVEKGKDGEEIPNRIYTFDSKKNTIEITVYNWRDFVEKGDGNVKHTITGNVKIINDFYLKELDKKRRIWIYLPPDYETSNKRYPVLYMHDGQNVFDAATSFVGEWEVDETLEKLFKEGKTSGVIVVAIDNGGSDRLNEYSPWKWDNTNIQIAKGQGGEGDKYVDSIVKSVKPYIDKNFRTIPEDNGIMGSSMGGLISLYAAIKYPEVFKKVGALSSAFWFADNKITDYVKERGYVGDLKIFLYIGGKEESSMDDANKYKNDTIEMAELLKNLGYKNVKLLIDENGIHNESFWAKHFAEIFLWLYNN</sequence>
<reference evidence="3 4" key="1">
    <citation type="submission" date="2021-02" db="EMBL/GenBank/DDBJ databases">
        <title>Characterization of Marinitoga sp. nov. str. BP5-C20A.</title>
        <authorList>
            <person name="Erauso G."/>
            <person name="Postec A."/>
        </authorList>
    </citation>
    <scope>NUCLEOTIDE SEQUENCE [LARGE SCALE GENOMIC DNA]</scope>
    <source>
        <strain evidence="3 4">BP5-C20A</strain>
    </source>
</reference>
<dbReference type="InterPro" id="IPR013784">
    <property type="entry name" value="Carb-bd-like_fold"/>
</dbReference>
<feature type="chain" id="PRO_5047430932" description="CBM20 domain-containing protein" evidence="1">
    <location>
        <begin position="23"/>
        <end position="405"/>
    </location>
</feature>
<evidence type="ECO:0000313" key="3">
    <source>
        <dbReference type="EMBL" id="WGS64880.1"/>
    </source>
</evidence>
<dbReference type="SMART" id="SM01065">
    <property type="entry name" value="CBM_2"/>
    <property type="match status" value="1"/>
</dbReference>
<evidence type="ECO:0000259" key="2">
    <source>
        <dbReference type="PROSITE" id="PS51166"/>
    </source>
</evidence>
<dbReference type="PROSITE" id="PS51257">
    <property type="entry name" value="PROKAR_LIPOPROTEIN"/>
    <property type="match status" value="1"/>
</dbReference>
<dbReference type="SUPFAM" id="SSF53474">
    <property type="entry name" value="alpha/beta-Hydrolases"/>
    <property type="match status" value="1"/>
</dbReference>
<evidence type="ECO:0000313" key="4">
    <source>
        <dbReference type="Proteomes" id="UP001232493"/>
    </source>
</evidence>
<dbReference type="InterPro" id="IPR013783">
    <property type="entry name" value="Ig-like_fold"/>
</dbReference>
<keyword evidence="1" id="KW-0732">Signal</keyword>
<dbReference type="InterPro" id="IPR002044">
    <property type="entry name" value="CBM20"/>
</dbReference>
<name>A0ABY8PQH2_9BACT</name>
<dbReference type="Proteomes" id="UP001232493">
    <property type="component" value="Chromosome"/>
</dbReference>
<evidence type="ECO:0000256" key="1">
    <source>
        <dbReference type="SAM" id="SignalP"/>
    </source>
</evidence>
<gene>
    <name evidence="3" type="ORF">JRV97_11070</name>
</gene>
<dbReference type="Pfam" id="PF00756">
    <property type="entry name" value="Esterase"/>
    <property type="match status" value="1"/>
</dbReference>
<dbReference type="PANTHER" id="PTHR48098:SF6">
    <property type="entry name" value="FERRI-BACILLIBACTIN ESTERASE BESA"/>
    <property type="match status" value="1"/>
</dbReference>
<feature type="domain" description="CBM20" evidence="2">
    <location>
        <begin position="28"/>
        <end position="133"/>
    </location>
</feature>
<dbReference type="PROSITE" id="PS51166">
    <property type="entry name" value="CBM20"/>
    <property type="match status" value="1"/>
</dbReference>
<dbReference type="InterPro" id="IPR050583">
    <property type="entry name" value="Mycobacterial_A85_antigen"/>
</dbReference>
<feature type="signal peptide" evidence="1">
    <location>
        <begin position="1"/>
        <end position="22"/>
    </location>
</feature>
<dbReference type="SUPFAM" id="SSF49452">
    <property type="entry name" value="Starch-binding domain-like"/>
    <property type="match status" value="1"/>
</dbReference>
<accession>A0ABY8PQH2</accession>
<dbReference type="RefSeq" id="WP_280998885.1">
    <property type="nucleotide sequence ID" value="NZ_CP069362.1"/>
</dbReference>
<keyword evidence="4" id="KW-1185">Reference proteome</keyword>
<dbReference type="InterPro" id="IPR029058">
    <property type="entry name" value="AB_hydrolase_fold"/>
</dbReference>
<dbReference type="Gene3D" id="2.60.40.10">
    <property type="entry name" value="Immunoglobulins"/>
    <property type="match status" value="1"/>
</dbReference>
<organism evidence="3 4">
    <name type="scientific">Marinitoga aeolica</name>
    <dbReference type="NCBI Taxonomy" id="2809031"/>
    <lineage>
        <taxon>Bacteria</taxon>
        <taxon>Thermotogati</taxon>
        <taxon>Thermotogota</taxon>
        <taxon>Thermotogae</taxon>
        <taxon>Petrotogales</taxon>
        <taxon>Petrotogaceae</taxon>
        <taxon>Marinitoga</taxon>
    </lineage>
</organism>
<proteinExistence type="predicted"/>
<protein>
    <recommendedName>
        <fullName evidence="2">CBM20 domain-containing protein</fullName>
    </recommendedName>
</protein>
<dbReference type="InterPro" id="IPR000801">
    <property type="entry name" value="Esterase-like"/>
</dbReference>
<dbReference type="Gene3D" id="3.40.50.1820">
    <property type="entry name" value="alpha/beta hydrolase"/>
    <property type="match status" value="1"/>
</dbReference>
<dbReference type="PANTHER" id="PTHR48098">
    <property type="entry name" value="ENTEROCHELIN ESTERASE-RELATED"/>
    <property type="match status" value="1"/>
</dbReference>